<dbReference type="Proteomes" id="UP000001343">
    <property type="component" value="Unassembled WGS sequence"/>
</dbReference>
<accession>A0AA87MSZ2</accession>
<organism evidence="1 2">
    <name type="scientific">Leptospira mayottensis 200901122</name>
    <dbReference type="NCBI Taxonomy" id="1193010"/>
    <lineage>
        <taxon>Bacteria</taxon>
        <taxon>Pseudomonadati</taxon>
        <taxon>Spirochaetota</taxon>
        <taxon>Spirochaetia</taxon>
        <taxon>Leptospirales</taxon>
        <taxon>Leptospiraceae</taxon>
        <taxon>Leptospira</taxon>
    </lineage>
</organism>
<name>A0AA87MSZ2_9LEPT</name>
<reference evidence="1 2" key="1">
    <citation type="journal article" date="2014" name="Int. J. Syst. Evol. Microbiol.">
        <title>Leptospira mayottensis sp. nov., a pathogenic species of the genus Leptospira isolated from humans.</title>
        <authorList>
            <person name="Bourhy P."/>
            <person name="Collet L."/>
            <person name="Brisse S."/>
            <person name="Picardeau M."/>
        </authorList>
    </citation>
    <scope>NUCLEOTIDE SEQUENCE [LARGE SCALE GENOMIC DNA]</scope>
    <source>
        <strain evidence="1 2">200901122</strain>
    </source>
</reference>
<sequence>MEIPKELKRKELNETLFTKVFQVASHFSYEVCGRSPKLSYIELTLTNKNVVFSELASFTLLARNFAFFYDFCVKLSLYFLHKTVIGKFSNFALG</sequence>
<gene>
    <name evidence="1" type="ORF">LEP1GSC125_1215</name>
</gene>
<comment type="caution">
    <text evidence="1">The sequence shown here is derived from an EMBL/GenBank/DDBJ whole genome shotgun (WGS) entry which is preliminary data.</text>
</comment>
<dbReference type="EMBL" id="AKWM02000022">
    <property type="protein sequence ID" value="EKS01247.1"/>
    <property type="molecule type" value="Genomic_DNA"/>
</dbReference>
<proteinExistence type="predicted"/>
<dbReference type="AlphaFoldDB" id="A0AA87MSZ2"/>
<protein>
    <submittedName>
        <fullName evidence="1">Uncharacterized protein</fullName>
    </submittedName>
</protein>
<evidence type="ECO:0000313" key="1">
    <source>
        <dbReference type="EMBL" id="EKS01247.1"/>
    </source>
</evidence>
<evidence type="ECO:0000313" key="2">
    <source>
        <dbReference type="Proteomes" id="UP000001343"/>
    </source>
</evidence>